<accession>A0AA94PRC3</accession>
<protein>
    <submittedName>
        <fullName evidence="3">Mu-like prophage major head subunit gpT</fullName>
    </submittedName>
</protein>
<dbReference type="Proteomes" id="UP000295506">
    <property type="component" value="Unassembled WGS sequence"/>
</dbReference>
<feature type="domain" description="Bacteriophage Mu GpT" evidence="2">
    <location>
        <begin position="54"/>
        <end position="196"/>
    </location>
</feature>
<dbReference type="AlphaFoldDB" id="A0AA94PRC3"/>
<evidence type="ECO:0000256" key="1">
    <source>
        <dbReference type="SAM" id="SignalP"/>
    </source>
</evidence>
<proteinExistence type="predicted"/>
<reference evidence="3 4" key="1">
    <citation type="submission" date="2019-03" db="EMBL/GenBank/DDBJ databases">
        <title>Genomic Encyclopedia of Type Strains, Phase IV (KMG-IV): sequencing the most valuable type-strain genomes for metagenomic binning, comparative biology and taxonomic classification.</title>
        <authorList>
            <person name="Goeker M."/>
        </authorList>
    </citation>
    <scope>NUCLEOTIDE SEQUENCE [LARGE SCALE GENOMIC DNA]</scope>
    <source>
        <strain evidence="3 4">DSM 101483</strain>
    </source>
</reference>
<sequence>MKRYFTTALAWVLLVGACLAMAAIPESATAATPDLGVLSGFAFGGLLVNKSVVADIFTNLKATFNKQFEAAPSDWEKTATLVPSSTKQNDYAWLSRFPRMREWVGSKVVKALAAFAYTIINKDWEATIEVMRNDIEDDTLGIYGPMAMEAGFSAKQLPDEIVSDLKNNAFTNVCFDGQYFYDTDHPVGETSVSNKLTTALSNATLALALASYGAARTAMMNFKDEDGRPLNLIPDTLEVPPALEAMGTLLLTADKLGDDSPNPYKGTAKLLVNPRLTSSTAWFLHCTTRPLKPFLFQERKKPVFVQQTDSQSDDVFNRGAFKFGAEARSNGGYGLWHTSVGSTGAGA</sequence>
<dbReference type="RefSeq" id="WP_233490960.1">
    <property type="nucleotide sequence ID" value="NZ_CP014206.1"/>
</dbReference>
<evidence type="ECO:0000259" key="2">
    <source>
        <dbReference type="Pfam" id="PF10124"/>
    </source>
</evidence>
<gene>
    <name evidence="3" type="ORF">EDC59_11380</name>
</gene>
<dbReference type="InterPro" id="IPR018774">
    <property type="entry name" value="Phage_Mu_GpT"/>
</dbReference>
<evidence type="ECO:0000313" key="3">
    <source>
        <dbReference type="EMBL" id="TDT86404.1"/>
    </source>
</evidence>
<feature type="domain" description="Bacteriophage Mu GpT" evidence="2">
    <location>
        <begin position="278"/>
        <end position="343"/>
    </location>
</feature>
<feature type="domain" description="Bacteriophage Mu GpT" evidence="2">
    <location>
        <begin position="206"/>
        <end position="275"/>
    </location>
</feature>
<dbReference type="Pfam" id="PF10124">
    <property type="entry name" value="Mu-like_gpT"/>
    <property type="match status" value="3"/>
</dbReference>
<organism evidence="3 4">
    <name type="scientific">Pseudodesulfovibrio indicus</name>
    <dbReference type="NCBI Taxonomy" id="1716143"/>
    <lineage>
        <taxon>Bacteria</taxon>
        <taxon>Pseudomonadati</taxon>
        <taxon>Thermodesulfobacteriota</taxon>
        <taxon>Desulfovibrionia</taxon>
        <taxon>Desulfovibrionales</taxon>
        <taxon>Desulfovibrionaceae</taxon>
    </lineage>
</organism>
<keyword evidence="1" id="KW-0732">Signal</keyword>
<comment type="caution">
    <text evidence="3">The sequence shown here is derived from an EMBL/GenBank/DDBJ whole genome shotgun (WGS) entry which is preliminary data.</text>
</comment>
<feature type="signal peptide" evidence="1">
    <location>
        <begin position="1"/>
        <end position="22"/>
    </location>
</feature>
<name>A0AA94PRC3_9BACT</name>
<dbReference type="PROSITE" id="PS51257">
    <property type="entry name" value="PROKAR_LIPOPROTEIN"/>
    <property type="match status" value="1"/>
</dbReference>
<dbReference type="EMBL" id="SOBK01000013">
    <property type="protein sequence ID" value="TDT86404.1"/>
    <property type="molecule type" value="Genomic_DNA"/>
</dbReference>
<evidence type="ECO:0000313" key="4">
    <source>
        <dbReference type="Proteomes" id="UP000295506"/>
    </source>
</evidence>
<feature type="chain" id="PRO_5041734993" evidence="1">
    <location>
        <begin position="23"/>
        <end position="347"/>
    </location>
</feature>